<proteinExistence type="predicted"/>
<organism evidence="4">
    <name type="scientific">bioreactor metagenome</name>
    <dbReference type="NCBI Taxonomy" id="1076179"/>
    <lineage>
        <taxon>unclassified sequences</taxon>
        <taxon>metagenomes</taxon>
        <taxon>ecological metagenomes</taxon>
    </lineage>
</organism>
<feature type="domain" description="Glycosyl transferase family 1" evidence="2">
    <location>
        <begin position="358"/>
        <end position="520"/>
    </location>
</feature>
<dbReference type="Pfam" id="PF00534">
    <property type="entry name" value="Glycos_transf_1"/>
    <property type="match status" value="1"/>
</dbReference>
<dbReference type="Gene3D" id="3.40.50.2000">
    <property type="entry name" value="Glycogen Phosphorylase B"/>
    <property type="match status" value="2"/>
</dbReference>
<comment type="caution">
    <text evidence="4">The sequence shown here is derived from an EMBL/GenBank/DDBJ whole genome shotgun (WGS) entry which is preliminary data.</text>
</comment>
<dbReference type="EC" id="2.4.1.250" evidence="4"/>
<evidence type="ECO:0000256" key="1">
    <source>
        <dbReference type="SAM" id="Phobius"/>
    </source>
</evidence>
<feature type="domain" description="Glycosyltransferase subfamily 4-like N-terminal" evidence="3">
    <location>
        <begin position="173"/>
        <end position="341"/>
    </location>
</feature>
<dbReference type="EMBL" id="VSSQ01006593">
    <property type="protein sequence ID" value="MPM33223.1"/>
    <property type="molecule type" value="Genomic_DNA"/>
</dbReference>
<keyword evidence="4" id="KW-0808">Transferase</keyword>
<gene>
    <name evidence="4" type="primary">mshA_65</name>
    <name evidence="4" type="ORF">SDC9_79792</name>
</gene>
<dbReference type="Pfam" id="PF13439">
    <property type="entry name" value="Glyco_transf_4"/>
    <property type="match status" value="1"/>
</dbReference>
<evidence type="ECO:0000313" key="4">
    <source>
        <dbReference type="EMBL" id="MPM33223.1"/>
    </source>
</evidence>
<feature type="transmembrane region" description="Helical" evidence="1">
    <location>
        <begin position="116"/>
        <end position="137"/>
    </location>
</feature>
<keyword evidence="1" id="KW-0472">Membrane</keyword>
<dbReference type="PANTHER" id="PTHR45947">
    <property type="entry name" value="SULFOQUINOVOSYL TRANSFERASE SQD2"/>
    <property type="match status" value="1"/>
</dbReference>
<name>A0A644Z399_9ZZZZ</name>
<keyword evidence="4" id="KW-0328">Glycosyltransferase</keyword>
<dbReference type="InterPro" id="IPR050194">
    <property type="entry name" value="Glycosyltransferase_grp1"/>
</dbReference>
<dbReference type="InterPro" id="IPR028098">
    <property type="entry name" value="Glyco_trans_4-like_N"/>
</dbReference>
<evidence type="ECO:0000259" key="3">
    <source>
        <dbReference type="Pfam" id="PF13439"/>
    </source>
</evidence>
<dbReference type="GO" id="GO:0102710">
    <property type="term" value="F:D-inositol-3-phosphate glycosyltransferase activity"/>
    <property type="evidence" value="ECO:0007669"/>
    <property type="project" value="UniProtKB-EC"/>
</dbReference>
<keyword evidence="1" id="KW-0812">Transmembrane</keyword>
<reference evidence="4" key="1">
    <citation type="submission" date="2019-08" db="EMBL/GenBank/DDBJ databases">
        <authorList>
            <person name="Kucharzyk K."/>
            <person name="Murdoch R.W."/>
            <person name="Higgins S."/>
            <person name="Loffler F."/>
        </authorList>
    </citation>
    <scope>NUCLEOTIDE SEQUENCE</scope>
</reference>
<dbReference type="SUPFAM" id="SSF53756">
    <property type="entry name" value="UDP-Glycosyltransferase/glycogen phosphorylase"/>
    <property type="match status" value="1"/>
</dbReference>
<dbReference type="AlphaFoldDB" id="A0A644Z399"/>
<dbReference type="PANTHER" id="PTHR45947:SF3">
    <property type="entry name" value="SULFOQUINOVOSYL TRANSFERASE SQD2"/>
    <property type="match status" value="1"/>
</dbReference>
<evidence type="ECO:0000259" key="2">
    <source>
        <dbReference type="Pfam" id="PF00534"/>
    </source>
</evidence>
<sequence length="553" mass="62448">MNDSPVAEGSHYISDKSFREFLINNFSANGVTCVFTNGASYKQSTIKGVAYYASGGAGGLLPDASSGNCYHYLTVNVAPDGVTVEQIPEPWTTSHPLTHWLENVLTFVHSIFYAQYVNLLLIISLLLLLFLILYRFASKEVNYYRDFSDASDHEESCKQLNVAMFTNNYLPFIGGVPISIHRLEEALRRRGDRVVVFAPAYPGESDLEPGVVRCKPLFYKKGKKFIYSVVNIYSPEIEKNFLEGHFDVIHVHHPFWMGRKGLRLGQKYHVPVVLTYHTRFDMYADYLPFFRMIFKNRLSHRLIKSFAQKCDAVIAPTTTVKEYLENVGVSRPKLVLPTGLDFSSYQSIGASEIDGLKKQYAPGDEVLLCSVSRLAPEKNLDFLISGLKLVKKRSTVPFKCVLIGSGPEREHLQELIRSSSLKNEVLLIGSVPPEEISKYYLASDLFVFSSKSETQGMVLLEAMAGKCPVVCVRSSGTDDVVVDAYNGFKTLQDAEQWAGKVVELLENKEIRQTMQKNAYSYAQEFSIDEMAEKVEHFYCQTITAKRTFQNKEE</sequence>
<dbReference type="InterPro" id="IPR001296">
    <property type="entry name" value="Glyco_trans_1"/>
</dbReference>
<accession>A0A644Z399</accession>
<keyword evidence="1" id="KW-1133">Transmembrane helix</keyword>
<protein>
    <submittedName>
        <fullName evidence="4">D-inositol-3-phosphate glycosyltransferase</fullName>
        <ecNumber evidence="4">2.4.1.250</ecNumber>
    </submittedName>
</protein>